<keyword evidence="2" id="KW-1003">Cell membrane</keyword>
<evidence type="ECO:0000256" key="6">
    <source>
        <dbReference type="ARBA" id="ARBA00023186"/>
    </source>
</evidence>
<dbReference type="EMBL" id="JPER01000001">
    <property type="protein sequence ID" value="KFZ31328.1"/>
    <property type="molecule type" value="Genomic_DNA"/>
</dbReference>
<dbReference type="Gene3D" id="1.25.40.10">
    <property type="entry name" value="Tetratricopeptide repeat domain"/>
    <property type="match status" value="1"/>
</dbReference>
<evidence type="ECO:0000256" key="9">
    <source>
        <dbReference type="SAM" id="Phobius"/>
    </source>
</evidence>
<feature type="transmembrane region" description="Helical" evidence="9">
    <location>
        <begin position="21"/>
        <end position="39"/>
    </location>
</feature>
<dbReference type="InterPro" id="IPR018704">
    <property type="entry name" value="SecYEG/CpoB_TPR"/>
</dbReference>
<dbReference type="STRING" id="435908.IDSA_00925"/>
<comment type="similarity">
    <text evidence="7">Belongs to the YfgM family.</text>
</comment>
<gene>
    <name evidence="11" type="ORF">IDSA_00925</name>
</gene>
<evidence type="ECO:0000313" key="11">
    <source>
        <dbReference type="EMBL" id="KFZ31328.1"/>
    </source>
</evidence>
<dbReference type="AlphaFoldDB" id="A0A094L943"/>
<comment type="subcellular location">
    <subcellularLocation>
        <location evidence="1">Cell membrane</location>
        <topology evidence="1">Single-pass type II membrane protein</topology>
    </subcellularLocation>
</comment>
<evidence type="ECO:0000256" key="3">
    <source>
        <dbReference type="ARBA" id="ARBA00022692"/>
    </source>
</evidence>
<keyword evidence="12" id="KW-1185">Reference proteome</keyword>
<evidence type="ECO:0000256" key="7">
    <source>
        <dbReference type="ARBA" id="ARBA00024197"/>
    </source>
</evidence>
<evidence type="ECO:0000313" key="12">
    <source>
        <dbReference type="Proteomes" id="UP000054363"/>
    </source>
</evidence>
<keyword evidence="5 9" id="KW-0472">Membrane</keyword>
<feature type="domain" description="Ancillary SecYEG translocon subunit/Cell division coordinator CpoB TPR" evidence="10">
    <location>
        <begin position="15"/>
        <end position="202"/>
    </location>
</feature>
<keyword evidence="4 9" id="KW-1133">Transmembrane helix</keyword>
<dbReference type="PIRSF" id="PIRSF006170">
    <property type="entry name" value="YfgM"/>
    <property type="match status" value="1"/>
</dbReference>
<evidence type="ECO:0000256" key="1">
    <source>
        <dbReference type="ARBA" id="ARBA00004401"/>
    </source>
</evidence>
<dbReference type="InterPro" id="IPR026039">
    <property type="entry name" value="YfgM"/>
</dbReference>
<dbReference type="GO" id="GO:0044877">
    <property type="term" value="F:protein-containing complex binding"/>
    <property type="evidence" value="ECO:0007669"/>
    <property type="project" value="InterPro"/>
</dbReference>
<reference evidence="11 12" key="1">
    <citation type="submission" date="2014-06" db="EMBL/GenBank/DDBJ databases">
        <title>The draft genome sequence of Idiomarina salinarum ISL-52.</title>
        <authorList>
            <person name="Du J."/>
            <person name="Shao Z."/>
        </authorList>
    </citation>
    <scope>NUCLEOTIDE SEQUENCE [LARGE SCALE GENOMIC DNA]</scope>
    <source>
        <strain evidence="11 12">ISL-52</strain>
    </source>
</reference>
<dbReference type="InterPro" id="IPR011990">
    <property type="entry name" value="TPR-like_helical_dom_sf"/>
</dbReference>
<dbReference type="GO" id="GO:0005886">
    <property type="term" value="C:plasma membrane"/>
    <property type="evidence" value="ECO:0007669"/>
    <property type="project" value="UniProtKB-SubCell"/>
</dbReference>
<evidence type="ECO:0000256" key="8">
    <source>
        <dbReference type="ARBA" id="ARBA00024235"/>
    </source>
</evidence>
<dbReference type="PANTHER" id="PTHR38035:SF1">
    <property type="entry name" value="ANCILLARY SECYEG TRANSLOCON SUBUNIT"/>
    <property type="match status" value="1"/>
</dbReference>
<dbReference type="Proteomes" id="UP000054363">
    <property type="component" value="Unassembled WGS sequence"/>
</dbReference>
<proteinExistence type="inferred from homology"/>
<evidence type="ECO:0000259" key="10">
    <source>
        <dbReference type="Pfam" id="PF09976"/>
    </source>
</evidence>
<evidence type="ECO:0000256" key="5">
    <source>
        <dbReference type="ARBA" id="ARBA00023136"/>
    </source>
</evidence>
<dbReference type="PANTHER" id="PTHR38035">
    <property type="entry name" value="UPF0070 PROTEIN YFGM"/>
    <property type="match status" value="1"/>
</dbReference>
<keyword evidence="6" id="KW-0143">Chaperone</keyword>
<dbReference type="eggNOG" id="COG2976">
    <property type="taxonomic scope" value="Bacteria"/>
</dbReference>
<protein>
    <recommendedName>
        <fullName evidence="8">Ancillary SecYEG translocon subunit</fullName>
    </recommendedName>
</protein>
<evidence type="ECO:0000256" key="4">
    <source>
        <dbReference type="ARBA" id="ARBA00022989"/>
    </source>
</evidence>
<evidence type="ECO:0000256" key="2">
    <source>
        <dbReference type="ARBA" id="ARBA00022475"/>
    </source>
</evidence>
<sequence length="206" mass="22171">MKRVDTEDQQIQRIKDFWHEHGKGIIAGLVIGFGLFYGWRYYDAHTMAQKEAASEQFEVIVAQLEAGGEQAQVDAQNFIQNNSGDVYAHLLAFELAKQAVVAGEPATAVTALQIVRDNGSAELKAIADVRQARVLLAQDQHDAALSAIANITEEGFAAMVAELRGDILLAQGDHAGARTAYQAALDASDNNAPLAEIKLNSIPAES</sequence>
<accession>A0A094L943</accession>
<name>A0A094L943_9GAMM</name>
<dbReference type="Pfam" id="PF09976">
    <property type="entry name" value="TPR_21"/>
    <property type="match status" value="1"/>
</dbReference>
<comment type="caution">
    <text evidence="11">The sequence shown here is derived from an EMBL/GenBank/DDBJ whole genome shotgun (WGS) entry which is preliminary data.</text>
</comment>
<keyword evidence="3 9" id="KW-0812">Transmembrane</keyword>
<organism evidence="11 12">
    <name type="scientific">Pseudidiomarina salinarum</name>
    <dbReference type="NCBI Taxonomy" id="435908"/>
    <lineage>
        <taxon>Bacteria</taxon>
        <taxon>Pseudomonadati</taxon>
        <taxon>Pseudomonadota</taxon>
        <taxon>Gammaproteobacteria</taxon>
        <taxon>Alteromonadales</taxon>
        <taxon>Idiomarinaceae</taxon>
        <taxon>Pseudidiomarina</taxon>
    </lineage>
</organism>